<dbReference type="RefSeq" id="WP_236115022.1">
    <property type="nucleotide sequence ID" value="NZ_JAKGTI010000002.1"/>
</dbReference>
<dbReference type="Proteomes" id="UP001201217">
    <property type="component" value="Unassembled WGS sequence"/>
</dbReference>
<dbReference type="PANTHER" id="PTHR44846:SF1">
    <property type="entry name" value="MANNOSYL-D-GLYCERATE TRANSPORT_METABOLISM SYSTEM REPRESSOR MNGR-RELATED"/>
    <property type="match status" value="1"/>
</dbReference>
<comment type="caution">
    <text evidence="5">The sequence shown here is derived from an EMBL/GenBank/DDBJ whole genome shotgun (WGS) entry which is preliminary data.</text>
</comment>
<evidence type="ECO:0000313" key="5">
    <source>
        <dbReference type="EMBL" id="MCF4099368.1"/>
    </source>
</evidence>
<keyword evidence="2" id="KW-0238">DNA-binding</keyword>
<gene>
    <name evidence="5" type="ORF">L1I42_12770</name>
</gene>
<dbReference type="InterPro" id="IPR028978">
    <property type="entry name" value="Chorismate_lyase_/UTRA_dom_sf"/>
</dbReference>
<dbReference type="InterPro" id="IPR050679">
    <property type="entry name" value="Bact_HTH_transcr_reg"/>
</dbReference>
<proteinExistence type="predicted"/>
<dbReference type="InterPro" id="IPR000524">
    <property type="entry name" value="Tscrpt_reg_HTH_GntR"/>
</dbReference>
<dbReference type="SUPFAM" id="SSF64288">
    <property type="entry name" value="Chorismate lyase-like"/>
    <property type="match status" value="1"/>
</dbReference>
<evidence type="ECO:0000259" key="4">
    <source>
        <dbReference type="PROSITE" id="PS50949"/>
    </source>
</evidence>
<keyword evidence="6" id="KW-1185">Reference proteome</keyword>
<evidence type="ECO:0000256" key="3">
    <source>
        <dbReference type="ARBA" id="ARBA00023163"/>
    </source>
</evidence>
<organism evidence="5 6">
    <name type="scientific">Maritalea mediterranea</name>
    <dbReference type="NCBI Taxonomy" id="2909667"/>
    <lineage>
        <taxon>Bacteria</taxon>
        <taxon>Pseudomonadati</taxon>
        <taxon>Pseudomonadota</taxon>
        <taxon>Alphaproteobacteria</taxon>
        <taxon>Hyphomicrobiales</taxon>
        <taxon>Devosiaceae</taxon>
        <taxon>Maritalea</taxon>
    </lineage>
</organism>
<reference evidence="5 6" key="1">
    <citation type="submission" date="2022-01" db="EMBL/GenBank/DDBJ databases">
        <title>Maritalea mediterranea sp. nov., isolated from marine plastic residues from the Malva-rosa beach (Valencia, Spain).</title>
        <authorList>
            <person name="Vidal-Verdu A."/>
            <person name="Molina-Menor E."/>
            <person name="Pascual J."/>
            <person name="Pereto J."/>
            <person name="Porcar M."/>
        </authorList>
    </citation>
    <scope>NUCLEOTIDE SEQUENCE [LARGE SCALE GENOMIC DNA]</scope>
    <source>
        <strain evidence="5 6">P4.10X</strain>
    </source>
</reference>
<dbReference type="SUPFAM" id="SSF46785">
    <property type="entry name" value="Winged helix' DNA-binding domain"/>
    <property type="match status" value="1"/>
</dbReference>
<sequence length="270" mass="29790">MTGKSEKSQIETDRETVSALSENPVMEEILLKLQHGKKRNETFYRQLARALRELIERGALRGGEALPSERELVKATGFSRITVRKAIESLLNDGLISKRHGAGTFVKPQIDQPLSILLGFTADMQRRGQQSSSILLDKSVGLPTANEALKLGISPGEQVVRLSRVRLAEGEPLGIENATVPLYAAPPETINASLYEALRQSGNMPVRAVQRMHAAIANEEEARLLGIEIGSPIFHTERHSFLANGRPIEVTNSAYRGDKYDFIAELNIEQ</sequence>
<dbReference type="Pfam" id="PF00392">
    <property type="entry name" value="GntR"/>
    <property type="match status" value="1"/>
</dbReference>
<keyword evidence="1" id="KW-0805">Transcription regulation</keyword>
<dbReference type="PROSITE" id="PS50949">
    <property type="entry name" value="HTH_GNTR"/>
    <property type="match status" value="1"/>
</dbReference>
<dbReference type="InterPro" id="IPR036390">
    <property type="entry name" value="WH_DNA-bd_sf"/>
</dbReference>
<dbReference type="PANTHER" id="PTHR44846">
    <property type="entry name" value="MANNOSYL-D-GLYCERATE TRANSPORT/METABOLISM SYSTEM REPRESSOR MNGR-RELATED"/>
    <property type="match status" value="1"/>
</dbReference>
<dbReference type="PRINTS" id="PR00035">
    <property type="entry name" value="HTHGNTR"/>
</dbReference>
<dbReference type="Gene3D" id="3.40.1410.10">
    <property type="entry name" value="Chorismate lyase-like"/>
    <property type="match status" value="1"/>
</dbReference>
<dbReference type="InterPro" id="IPR036388">
    <property type="entry name" value="WH-like_DNA-bd_sf"/>
</dbReference>
<keyword evidence="3" id="KW-0804">Transcription</keyword>
<dbReference type="SMART" id="SM00345">
    <property type="entry name" value="HTH_GNTR"/>
    <property type="match status" value="1"/>
</dbReference>
<evidence type="ECO:0000313" key="6">
    <source>
        <dbReference type="Proteomes" id="UP001201217"/>
    </source>
</evidence>
<dbReference type="Pfam" id="PF07702">
    <property type="entry name" value="UTRA"/>
    <property type="match status" value="1"/>
</dbReference>
<accession>A0ABS9E921</accession>
<dbReference type="Gene3D" id="1.10.10.10">
    <property type="entry name" value="Winged helix-like DNA-binding domain superfamily/Winged helix DNA-binding domain"/>
    <property type="match status" value="1"/>
</dbReference>
<feature type="domain" description="HTH gntR-type" evidence="4">
    <location>
        <begin position="41"/>
        <end position="109"/>
    </location>
</feature>
<evidence type="ECO:0000256" key="2">
    <source>
        <dbReference type="ARBA" id="ARBA00023125"/>
    </source>
</evidence>
<dbReference type="EMBL" id="JAKGTI010000002">
    <property type="protein sequence ID" value="MCF4099368.1"/>
    <property type="molecule type" value="Genomic_DNA"/>
</dbReference>
<name>A0ABS9E921_9HYPH</name>
<protein>
    <submittedName>
        <fullName evidence="5">GntR family transcriptional regulator</fullName>
    </submittedName>
</protein>
<evidence type="ECO:0000256" key="1">
    <source>
        <dbReference type="ARBA" id="ARBA00023015"/>
    </source>
</evidence>
<dbReference type="CDD" id="cd07377">
    <property type="entry name" value="WHTH_GntR"/>
    <property type="match status" value="1"/>
</dbReference>
<dbReference type="SMART" id="SM00866">
    <property type="entry name" value="UTRA"/>
    <property type="match status" value="1"/>
</dbReference>
<dbReference type="InterPro" id="IPR011663">
    <property type="entry name" value="UTRA"/>
</dbReference>